<evidence type="ECO:0000256" key="3">
    <source>
        <dbReference type="ARBA" id="ARBA00022723"/>
    </source>
</evidence>
<keyword evidence="6 11" id="KW-0560">Oxidoreductase</keyword>
<evidence type="ECO:0000256" key="8">
    <source>
        <dbReference type="ARBA" id="ARBA00048616"/>
    </source>
</evidence>
<organism evidence="11">
    <name type="scientific">uncultured marine group II/III euryarchaeote AD1000_44_A09</name>
    <dbReference type="NCBI Taxonomy" id="1457774"/>
    <lineage>
        <taxon>Archaea</taxon>
        <taxon>Methanobacteriati</taxon>
        <taxon>Methanobacteriota</taxon>
        <taxon>environmental samples</taxon>
    </lineage>
</organism>
<dbReference type="NCBIfam" id="TIGR01305">
    <property type="entry name" value="GMP_reduct_1"/>
    <property type="match status" value="1"/>
</dbReference>
<evidence type="ECO:0000256" key="1">
    <source>
        <dbReference type="ARBA" id="ARBA00012678"/>
    </source>
</evidence>
<dbReference type="GO" id="GO:0016616">
    <property type="term" value="F:oxidoreductase activity, acting on the CH-OH group of donors, NAD or NADP as acceptor"/>
    <property type="evidence" value="ECO:0007669"/>
    <property type="project" value="UniProtKB-ARBA"/>
</dbReference>
<keyword evidence="4 9" id="KW-0521">NADP</keyword>
<gene>
    <name evidence="11" type="primary">guaC</name>
</gene>
<dbReference type="Pfam" id="PF00478">
    <property type="entry name" value="IMPDH"/>
    <property type="match status" value="1"/>
</dbReference>
<comment type="catalytic activity">
    <reaction evidence="8 9">
        <text>IMP + NH4(+) + NADP(+) = GMP + NADPH + 2 H(+)</text>
        <dbReference type="Rhea" id="RHEA:17185"/>
        <dbReference type="ChEBI" id="CHEBI:15378"/>
        <dbReference type="ChEBI" id="CHEBI:28938"/>
        <dbReference type="ChEBI" id="CHEBI:57783"/>
        <dbReference type="ChEBI" id="CHEBI:58053"/>
        <dbReference type="ChEBI" id="CHEBI:58115"/>
        <dbReference type="ChEBI" id="CHEBI:58349"/>
        <dbReference type="EC" id="1.7.1.7"/>
    </reaction>
</comment>
<dbReference type="PIRSF" id="PIRSF000235">
    <property type="entry name" value="GMP_reductase"/>
    <property type="match status" value="1"/>
</dbReference>
<keyword evidence="3 9" id="KW-0479">Metal-binding</keyword>
<evidence type="ECO:0000259" key="10">
    <source>
        <dbReference type="Pfam" id="PF00478"/>
    </source>
</evidence>
<dbReference type="CDD" id="cd00381">
    <property type="entry name" value="IMPDH"/>
    <property type="match status" value="1"/>
</dbReference>
<evidence type="ECO:0000256" key="2">
    <source>
        <dbReference type="ARBA" id="ARBA00015800"/>
    </source>
</evidence>
<dbReference type="PROSITE" id="PS00487">
    <property type="entry name" value="IMP_DH_GMP_RED"/>
    <property type="match status" value="1"/>
</dbReference>
<protein>
    <recommendedName>
        <fullName evidence="2 9">GMP reductase</fullName>
        <ecNumber evidence="1 9">1.7.1.7</ecNumber>
    </recommendedName>
</protein>
<evidence type="ECO:0000256" key="4">
    <source>
        <dbReference type="ARBA" id="ARBA00022857"/>
    </source>
</evidence>
<proteinExistence type="inferred from homology"/>
<dbReference type="GO" id="GO:0046872">
    <property type="term" value="F:metal ion binding"/>
    <property type="evidence" value="ECO:0007669"/>
    <property type="project" value="UniProtKB-KW"/>
</dbReference>
<dbReference type="AlphaFoldDB" id="A0A075FRA0"/>
<keyword evidence="5 9" id="KW-0630">Potassium</keyword>
<dbReference type="NCBIfam" id="NF003470">
    <property type="entry name" value="PRK05096.1"/>
    <property type="match status" value="1"/>
</dbReference>
<dbReference type="EC" id="1.7.1.7" evidence="1 9"/>
<name>A0A075FRA0_9EURY</name>
<comment type="function">
    <text evidence="7 9">Catalyzes the irreversible NADPH-dependent deamination of GMP to IMP. It functions in the conversion of nucleobase, nucleoside and nucleotide derivatives of G to A nucleotides, and in maintaining the intracellular balance of A and G nucleotides.</text>
</comment>
<reference evidence="11" key="1">
    <citation type="journal article" date="2014" name="Genome Biol. Evol.">
        <title>Pangenome evidence for extensive interdomain horizontal transfer affecting lineage core and shell genes in uncultured planktonic thaumarchaeota and euryarchaeota.</title>
        <authorList>
            <person name="Deschamps P."/>
            <person name="Zivanovic Y."/>
            <person name="Moreira D."/>
            <person name="Rodriguez-Valera F."/>
            <person name="Lopez-Garcia P."/>
        </authorList>
    </citation>
    <scope>NUCLEOTIDE SEQUENCE</scope>
</reference>
<dbReference type="Gene3D" id="3.20.20.70">
    <property type="entry name" value="Aldolase class I"/>
    <property type="match status" value="1"/>
</dbReference>
<dbReference type="EMBL" id="KF900416">
    <property type="protein sequence ID" value="AIE94195.1"/>
    <property type="molecule type" value="Genomic_DNA"/>
</dbReference>
<evidence type="ECO:0000256" key="6">
    <source>
        <dbReference type="ARBA" id="ARBA00023002"/>
    </source>
</evidence>
<dbReference type="HAMAP" id="MF_00596">
    <property type="entry name" value="GMP_reduct_type1"/>
    <property type="match status" value="1"/>
</dbReference>
<dbReference type="InterPro" id="IPR050139">
    <property type="entry name" value="GMP_reductase"/>
</dbReference>
<dbReference type="PANTHER" id="PTHR43170">
    <property type="entry name" value="GMP REDUCTASE"/>
    <property type="match status" value="1"/>
</dbReference>
<feature type="domain" description="IMP dehydrogenase/GMP reductase" evidence="10">
    <location>
        <begin position="9"/>
        <end position="339"/>
    </location>
</feature>
<evidence type="ECO:0000256" key="5">
    <source>
        <dbReference type="ARBA" id="ARBA00022958"/>
    </source>
</evidence>
<dbReference type="SUPFAM" id="SSF51412">
    <property type="entry name" value="Inosine monophosphate dehydrogenase (IMPDH)"/>
    <property type="match status" value="1"/>
</dbReference>
<dbReference type="GO" id="GO:0009117">
    <property type="term" value="P:nucleotide metabolic process"/>
    <property type="evidence" value="ECO:0007669"/>
    <property type="project" value="InterPro"/>
</dbReference>
<dbReference type="InterPro" id="IPR001093">
    <property type="entry name" value="IMP_DH_GMPRt"/>
</dbReference>
<accession>A0A075FRA0</accession>
<dbReference type="InterPro" id="IPR013785">
    <property type="entry name" value="Aldolase_TIM"/>
</dbReference>
<evidence type="ECO:0000256" key="7">
    <source>
        <dbReference type="ARBA" id="ARBA00037691"/>
    </source>
</evidence>
<sequence length="350" mass="38057">MRVEHDVKLTFDDVLIRPKRSTLVSRSDVSLYRDFKFRHSDTTWSGVPIVAANMDTTGLFSIAAELQKHKMLTCMQKFYSTRDYAQAWEDGVDPEFVAITCGSTENSFDLLKRKMATHAGTKMICIDVANGYREVFLQFVKRVRSEFPSAIVIAGNVATREMTEALILAGADIVKVGIGPGSVCTTRKVAGVGYPQLSAIAECADAAHGLAGHVMADGGCSSPGDVSKAFAAGADFVMLGGMFAGHDESGGELVTDTNGKQYMSFYGMSSAKAMETHYGEVAKHRAPEGKEVRVPYRGPVEITVQAILGGVRSACSYVGARRIKDLPKCTTFIRVTQTTNEVYQRFNVEE</sequence>
<dbReference type="InterPro" id="IPR015875">
    <property type="entry name" value="IMP_DH/GMP_Rdtase_CS"/>
</dbReference>
<dbReference type="SMART" id="SM01240">
    <property type="entry name" value="IMPDH"/>
    <property type="match status" value="1"/>
</dbReference>
<evidence type="ECO:0000313" key="11">
    <source>
        <dbReference type="EMBL" id="AIE94195.1"/>
    </source>
</evidence>
<evidence type="ECO:0000256" key="9">
    <source>
        <dbReference type="RuleBase" id="RU003929"/>
    </source>
</evidence>
<dbReference type="GO" id="GO:0003920">
    <property type="term" value="F:GMP reductase activity"/>
    <property type="evidence" value="ECO:0007669"/>
    <property type="project" value="UniProtKB-EC"/>
</dbReference>
<dbReference type="PANTHER" id="PTHR43170:SF5">
    <property type="entry name" value="GMP REDUCTASE"/>
    <property type="match status" value="1"/>
</dbReference>
<dbReference type="GO" id="GO:1902560">
    <property type="term" value="C:GMP reductase complex"/>
    <property type="evidence" value="ECO:0007669"/>
    <property type="project" value="InterPro"/>
</dbReference>
<dbReference type="FunFam" id="3.20.20.70:FF:000424">
    <property type="entry name" value="Inosine-5'-monophosphate dehydrogenase 2"/>
    <property type="match status" value="1"/>
</dbReference>
<dbReference type="InterPro" id="IPR005993">
    <property type="entry name" value="GMPR"/>
</dbReference>